<accession>A0ACC1DC94</accession>
<evidence type="ECO:0000313" key="2">
    <source>
        <dbReference type="Proteomes" id="UP000824533"/>
    </source>
</evidence>
<evidence type="ECO:0000313" key="1">
    <source>
        <dbReference type="EMBL" id="KAJ0181042.1"/>
    </source>
</evidence>
<protein>
    <submittedName>
        <fullName evidence="1">Uncharacterized protein</fullName>
    </submittedName>
</protein>
<proteinExistence type="predicted"/>
<dbReference type="Proteomes" id="UP000824533">
    <property type="component" value="Linkage Group LG05"/>
</dbReference>
<reference evidence="1 2" key="1">
    <citation type="journal article" date="2021" name="Front. Genet.">
        <title>Chromosome-Level Genome Assembly Reveals Significant Gene Expansion in the Toll and IMD Signaling Pathways of Dendrolimus kikuchii.</title>
        <authorList>
            <person name="Zhou J."/>
            <person name="Wu P."/>
            <person name="Xiong Z."/>
            <person name="Liu N."/>
            <person name="Zhao N."/>
            <person name="Ji M."/>
            <person name="Qiu Y."/>
            <person name="Yang B."/>
        </authorList>
    </citation>
    <scope>NUCLEOTIDE SEQUENCE [LARGE SCALE GENOMIC DNA]</scope>
    <source>
        <strain evidence="1">Ann1</strain>
    </source>
</reference>
<organism evidence="1 2">
    <name type="scientific">Dendrolimus kikuchii</name>
    <dbReference type="NCBI Taxonomy" id="765133"/>
    <lineage>
        <taxon>Eukaryota</taxon>
        <taxon>Metazoa</taxon>
        <taxon>Ecdysozoa</taxon>
        <taxon>Arthropoda</taxon>
        <taxon>Hexapoda</taxon>
        <taxon>Insecta</taxon>
        <taxon>Pterygota</taxon>
        <taxon>Neoptera</taxon>
        <taxon>Endopterygota</taxon>
        <taxon>Lepidoptera</taxon>
        <taxon>Glossata</taxon>
        <taxon>Ditrysia</taxon>
        <taxon>Bombycoidea</taxon>
        <taxon>Lasiocampidae</taxon>
        <taxon>Dendrolimus</taxon>
    </lineage>
</organism>
<comment type="caution">
    <text evidence="1">The sequence shown here is derived from an EMBL/GenBank/DDBJ whole genome shotgun (WGS) entry which is preliminary data.</text>
</comment>
<gene>
    <name evidence="1" type="ORF">K1T71_003127</name>
</gene>
<sequence length="157" mass="17730">MHRTPVRPRAPAKVVLTPPEKVPLPPGLIPVVGPDTARRERIRNQINRDWSPVTDDVEETVAESPPAKEEARLEVNINKSPLSIGTQLRKKDEREKSTNDAETQIQKGDLEEATPDTVRVDPNQTMYGIMNVDDRAFLKAVLTLFYLDIIFNDYSSQ</sequence>
<dbReference type="EMBL" id="CM034391">
    <property type="protein sequence ID" value="KAJ0181042.1"/>
    <property type="molecule type" value="Genomic_DNA"/>
</dbReference>
<keyword evidence="2" id="KW-1185">Reference proteome</keyword>
<name>A0ACC1DC94_9NEOP</name>